<dbReference type="GeneID" id="54356762"/>
<keyword evidence="2" id="KW-0812">Transmembrane</keyword>
<proteinExistence type="predicted"/>
<name>A0A6J3MF52_9PEZI</name>
<reference evidence="4" key="3">
    <citation type="submission" date="2025-08" db="UniProtKB">
        <authorList>
            <consortium name="RefSeq"/>
        </authorList>
    </citation>
    <scope>IDENTIFICATION</scope>
    <source>
        <strain evidence="4">CBS 342.82</strain>
    </source>
</reference>
<feature type="transmembrane region" description="Helical" evidence="2">
    <location>
        <begin position="7"/>
        <end position="25"/>
    </location>
</feature>
<dbReference type="RefSeq" id="XP_033463636.1">
    <property type="nucleotide sequence ID" value="XM_033598963.1"/>
</dbReference>
<organism evidence="4">
    <name type="scientific">Dissoconium aciculare CBS 342.82</name>
    <dbReference type="NCBI Taxonomy" id="1314786"/>
    <lineage>
        <taxon>Eukaryota</taxon>
        <taxon>Fungi</taxon>
        <taxon>Dikarya</taxon>
        <taxon>Ascomycota</taxon>
        <taxon>Pezizomycotina</taxon>
        <taxon>Dothideomycetes</taxon>
        <taxon>Dothideomycetidae</taxon>
        <taxon>Mycosphaerellales</taxon>
        <taxon>Dissoconiaceae</taxon>
        <taxon>Dissoconium</taxon>
    </lineage>
</organism>
<dbReference type="Proteomes" id="UP000504637">
    <property type="component" value="Unplaced"/>
</dbReference>
<sequence>MFQHKAVLAVFFCSVIGLIIGLHLFNPSAFGETGAFLKTAGFAVAESSDAPSKTTKDSPAHHETTVHPAPPVEITNTSVTGATLTAAGKPALQRDWTFSDKAPQGDDASWRKPENLKIAGLVFYGRRINVSILQCYLKRNLVSNGGMLDEVIFLARTQNEEDLDWLDQLVASEPLYIRQDVSTYGGEYASSYDLIEDDVMYIKIDDDIVFFEDSTVSTLVHTLLTHPEYYLVTANIINQPSLSWVHQQLGAVRPYLPELLPQQSEVEMFADGQRRDLESDLREANQSSRVDWRASHLPTWSGPGDFSALDFESQQIPHRWLPLPIDANDASSYFKALERTPVMEASYDAFGPTLYHWTIAAQQHYSFLQHLENNEVWRYKFHIWDYYTRRLGIQFIAIMGHDINAAKPIEQDDEGYFSEKMPLRTKRHAVVDGRALAAHYSFGPQREGMETTDVLERYRSFAEENICMAEQPR</sequence>
<reference evidence="4" key="1">
    <citation type="submission" date="2020-01" db="EMBL/GenBank/DDBJ databases">
        <authorList>
            <consortium name="DOE Joint Genome Institute"/>
            <person name="Haridas S."/>
            <person name="Albert R."/>
            <person name="Binder M."/>
            <person name="Bloem J."/>
            <person name="Labutti K."/>
            <person name="Salamov A."/>
            <person name="Andreopoulos B."/>
            <person name="Baker S.E."/>
            <person name="Barry K."/>
            <person name="Bills G."/>
            <person name="Bluhm B.H."/>
            <person name="Cannon C."/>
            <person name="Castanera R."/>
            <person name="Culley D.E."/>
            <person name="Daum C."/>
            <person name="Ezra D."/>
            <person name="Gonzalez J.B."/>
            <person name="Henrissat B."/>
            <person name="Kuo A."/>
            <person name="Liang C."/>
            <person name="Lipzen A."/>
            <person name="Lutzoni F."/>
            <person name="Magnuson J."/>
            <person name="Mondo S."/>
            <person name="Nolan M."/>
            <person name="Ohm R."/>
            <person name="Pangilinan J."/>
            <person name="Park H.-J."/>
            <person name="Ramirez L."/>
            <person name="Alfaro M."/>
            <person name="Sun H."/>
            <person name="Tritt A."/>
            <person name="Yoshinaga Y."/>
            <person name="Zwiers L.-H."/>
            <person name="Turgeon B.G."/>
            <person name="Goodwin S.B."/>
            <person name="Spatafora J.W."/>
            <person name="Crous P.W."/>
            <person name="Grigoriev I.V."/>
        </authorList>
    </citation>
    <scope>NUCLEOTIDE SEQUENCE</scope>
    <source>
        <strain evidence="4">CBS 342.82</strain>
    </source>
</reference>
<feature type="compositionally biased region" description="Basic and acidic residues" evidence="1">
    <location>
        <begin position="54"/>
        <end position="65"/>
    </location>
</feature>
<gene>
    <name evidence="4" type="ORF">K489DRAFT_120661</name>
</gene>
<evidence type="ECO:0000313" key="3">
    <source>
        <dbReference type="Proteomes" id="UP000504637"/>
    </source>
</evidence>
<keyword evidence="2" id="KW-0472">Membrane</keyword>
<dbReference type="AlphaFoldDB" id="A0A6J3MF52"/>
<evidence type="ECO:0000256" key="1">
    <source>
        <dbReference type="SAM" id="MobiDB-lite"/>
    </source>
</evidence>
<protein>
    <submittedName>
        <fullName evidence="4">Uncharacterized protein</fullName>
    </submittedName>
</protein>
<evidence type="ECO:0000256" key="2">
    <source>
        <dbReference type="SAM" id="Phobius"/>
    </source>
</evidence>
<evidence type="ECO:0000313" key="4">
    <source>
        <dbReference type="RefSeq" id="XP_033463636.1"/>
    </source>
</evidence>
<feature type="region of interest" description="Disordered" evidence="1">
    <location>
        <begin position="48"/>
        <end position="74"/>
    </location>
</feature>
<accession>A0A6J3MF52</accession>
<keyword evidence="3" id="KW-1185">Reference proteome</keyword>
<dbReference type="OrthoDB" id="5593235at2759"/>
<keyword evidence="2" id="KW-1133">Transmembrane helix</keyword>
<reference evidence="4" key="2">
    <citation type="submission" date="2020-04" db="EMBL/GenBank/DDBJ databases">
        <authorList>
            <consortium name="NCBI Genome Project"/>
        </authorList>
    </citation>
    <scope>NUCLEOTIDE SEQUENCE</scope>
    <source>
        <strain evidence="4">CBS 342.82</strain>
    </source>
</reference>